<dbReference type="Proteomes" id="UP001153709">
    <property type="component" value="Chromosome 1"/>
</dbReference>
<dbReference type="PANTHER" id="PTHR33198">
    <property type="entry name" value="ANK_REP_REGION DOMAIN-CONTAINING PROTEIN-RELATED"/>
    <property type="match status" value="1"/>
</dbReference>
<keyword evidence="2" id="KW-1185">Reference proteome</keyword>
<protein>
    <submittedName>
        <fullName evidence="1">Uncharacterized protein</fullName>
    </submittedName>
</protein>
<dbReference type="OrthoDB" id="7323790at2759"/>
<name>A0A9N9SQF7_DIABA</name>
<evidence type="ECO:0000313" key="2">
    <source>
        <dbReference type="Proteomes" id="UP001153709"/>
    </source>
</evidence>
<reference evidence="1" key="1">
    <citation type="submission" date="2022-01" db="EMBL/GenBank/DDBJ databases">
        <authorList>
            <person name="King R."/>
        </authorList>
    </citation>
    <scope>NUCLEOTIDE SEQUENCE</scope>
</reference>
<proteinExistence type="predicted"/>
<organism evidence="1 2">
    <name type="scientific">Diabrotica balteata</name>
    <name type="common">Banded cucumber beetle</name>
    <dbReference type="NCBI Taxonomy" id="107213"/>
    <lineage>
        <taxon>Eukaryota</taxon>
        <taxon>Metazoa</taxon>
        <taxon>Ecdysozoa</taxon>
        <taxon>Arthropoda</taxon>
        <taxon>Hexapoda</taxon>
        <taxon>Insecta</taxon>
        <taxon>Pterygota</taxon>
        <taxon>Neoptera</taxon>
        <taxon>Endopterygota</taxon>
        <taxon>Coleoptera</taxon>
        <taxon>Polyphaga</taxon>
        <taxon>Cucujiformia</taxon>
        <taxon>Chrysomeloidea</taxon>
        <taxon>Chrysomelidae</taxon>
        <taxon>Galerucinae</taxon>
        <taxon>Diabroticina</taxon>
        <taxon>Diabroticites</taxon>
        <taxon>Diabrotica</taxon>
    </lineage>
</organism>
<sequence length="142" mass="16867">MTDTCKVLKPFSFQGNNIVHEWKFWKQKFQLLLTTSDKSEKPDHIKIAILLNQLGDEGLKIFNTVEYENVRDEQKYNIVLCKLDTYCSPLKNLIYEHFKFFKRDQLQNESIDQFVTPLKQLTSTCEFKEKDTLILNRIVLDT</sequence>
<dbReference type="EMBL" id="OU898276">
    <property type="protein sequence ID" value="CAG9827339.1"/>
    <property type="molecule type" value="Genomic_DNA"/>
</dbReference>
<dbReference type="AlphaFoldDB" id="A0A9N9SQF7"/>
<gene>
    <name evidence="1" type="ORF">DIABBA_LOCUS1341</name>
</gene>
<evidence type="ECO:0000313" key="1">
    <source>
        <dbReference type="EMBL" id="CAG9827339.1"/>
    </source>
</evidence>
<accession>A0A9N9SQF7</accession>